<gene>
    <name evidence="4" type="ORF">A35E_00213</name>
</gene>
<evidence type="ECO:0000313" key="4">
    <source>
        <dbReference type="EMBL" id="AFP85524.1"/>
    </source>
</evidence>
<dbReference type="InterPro" id="IPR050322">
    <property type="entry name" value="Fe-S_cluster_asmbl/transfer"/>
</dbReference>
<evidence type="ECO:0000259" key="3">
    <source>
        <dbReference type="Pfam" id="PF01521"/>
    </source>
</evidence>
<dbReference type="NCBIfam" id="TIGR00049">
    <property type="entry name" value="iron-sulfur cluster assembly accessory protein"/>
    <property type="match status" value="1"/>
</dbReference>
<dbReference type="STRING" id="134287.A35E_00213"/>
<reference evidence="4 5" key="1">
    <citation type="journal article" date="2012" name="Mol. Biol. Evol.">
        <title>Genome reduction and co-evolution between the primary and secondary bacterial symbionts of psyllids.</title>
        <authorList>
            <person name="Sloan D.B."/>
            <person name="Moran N.A."/>
        </authorList>
    </citation>
    <scope>NUCLEOTIDE SEQUENCE [LARGE SCALE GENOMIC DNA]</scope>
    <source>
        <strain evidence="4">Hcub_S</strain>
    </source>
</reference>
<dbReference type="InterPro" id="IPR017870">
    <property type="entry name" value="FeS_cluster_insertion_CS"/>
</dbReference>
<dbReference type="PANTHER" id="PTHR10072:SF47">
    <property type="entry name" value="PROTEIN SUFA"/>
    <property type="match status" value="1"/>
</dbReference>
<dbReference type="Gene3D" id="2.60.300.12">
    <property type="entry name" value="HesB-like domain"/>
    <property type="match status" value="1"/>
</dbReference>
<evidence type="ECO:0000256" key="1">
    <source>
        <dbReference type="ARBA" id="ARBA00006718"/>
    </source>
</evidence>
<dbReference type="EMBL" id="CP003547">
    <property type="protein sequence ID" value="AFP85524.1"/>
    <property type="molecule type" value="Genomic_DNA"/>
</dbReference>
<dbReference type="InterPro" id="IPR016092">
    <property type="entry name" value="ATAP"/>
</dbReference>
<keyword evidence="5" id="KW-1185">Reference proteome</keyword>
<evidence type="ECO:0000256" key="2">
    <source>
        <dbReference type="ARBA" id="ARBA00023004"/>
    </source>
</evidence>
<dbReference type="Pfam" id="PF01521">
    <property type="entry name" value="Fe-S_biosyn"/>
    <property type="match status" value="1"/>
</dbReference>
<dbReference type="PROSITE" id="PS01152">
    <property type="entry name" value="HESB"/>
    <property type="match status" value="1"/>
</dbReference>
<dbReference type="NCBIfam" id="NF007050">
    <property type="entry name" value="PRK09504.1"/>
    <property type="match status" value="1"/>
</dbReference>
<dbReference type="GO" id="GO:0016226">
    <property type="term" value="P:iron-sulfur cluster assembly"/>
    <property type="evidence" value="ECO:0007669"/>
    <property type="project" value="InterPro"/>
</dbReference>
<dbReference type="RefSeq" id="WP_014888821.1">
    <property type="nucleotide sequence ID" value="NC_018420.1"/>
</dbReference>
<dbReference type="OrthoDB" id="9801228at2"/>
<dbReference type="SUPFAM" id="SSF89360">
    <property type="entry name" value="HesB-like domain"/>
    <property type="match status" value="1"/>
</dbReference>
<dbReference type="GO" id="GO:0005829">
    <property type="term" value="C:cytosol"/>
    <property type="evidence" value="ECO:0007669"/>
    <property type="project" value="TreeGrafter"/>
</dbReference>
<sequence length="124" mass="13936">MQVENKVDIFALNETFWHGLTITDAAANHILQLIKNDSTMLGLRLSIKQSGCAGFNYLLEKATNINHNDYVYEKNGAKLYVPSQAMPFLDGTEIDYQQEGLNHLFKFHNPKARHSCGCGESFGL</sequence>
<dbReference type="PANTHER" id="PTHR10072">
    <property type="entry name" value="IRON-SULFUR CLUSTER ASSEMBLY PROTEIN"/>
    <property type="match status" value="1"/>
</dbReference>
<dbReference type="KEGG" id="sehc:A35E_00213"/>
<feature type="domain" description="Core" evidence="3">
    <location>
        <begin position="20"/>
        <end position="120"/>
    </location>
</feature>
<name>J3Z5C4_9ENTR</name>
<dbReference type="HOGENOM" id="CLU_069054_4_2_6"/>
<dbReference type="AlphaFoldDB" id="J3Z5C4"/>
<keyword evidence="2" id="KW-0408">Iron</keyword>
<dbReference type="Proteomes" id="UP000003937">
    <property type="component" value="Chromosome"/>
</dbReference>
<evidence type="ECO:0000313" key="5">
    <source>
        <dbReference type="Proteomes" id="UP000003937"/>
    </source>
</evidence>
<organism evidence="4 5">
    <name type="scientific">secondary endosymbiont of Heteropsylla cubana</name>
    <dbReference type="NCBI Taxonomy" id="134287"/>
    <lineage>
        <taxon>Bacteria</taxon>
        <taxon>Pseudomonadati</taxon>
        <taxon>Pseudomonadota</taxon>
        <taxon>Gammaproteobacteria</taxon>
        <taxon>Enterobacterales</taxon>
        <taxon>Enterobacteriaceae</taxon>
        <taxon>aphid secondary symbionts</taxon>
    </lineage>
</organism>
<dbReference type="InterPro" id="IPR000361">
    <property type="entry name" value="ATAP_core_dom"/>
</dbReference>
<comment type="similarity">
    <text evidence="1">Belongs to the HesB/IscA family.</text>
</comment>
<proteinExistence type="inferred from homology"/>
<accession>J3Z5C4</accession>
<protein>
    <submittedName>
        <fullName evidence="4">Iron-sulfur cluster assembly accessory protein</fullName>
    </submittedName>
</protein>
<dbReference type="GO" id="GO:0051537">
    <property type="term" value="F:2 iron, 2 sulfur cluster binding"/>
    <property type="evidence" value="ECO:0007669"/>
    <property type="project" value="TreeGrafter"/>
</dbReference>
<dbReference type="InterPro" id="IPR035903">
    <property type="entry name" value="HesB-like_dom_sf"/>
</dbReference>
<dbReference type="PATRIC" id="fig|134287.3.peg.203"/>